<dbReference type="InterPro" id="IPR020845">
    <property type="entry name" value="AMP-binding_CS"/>
</dbReference>
<dbReference type="SUPFAM" id="SSF53335">
    <property type="entry name" value="S-adenosyl-L-methionine-dependent methyltransferases"/>
    <property type="match status" value="1"/>
</dbReference>
<dbReference type="SUPFAM" id="SSF56801">
    <property type="entry name" value="Acetyl-CoA synthetase-like"/>
    <property type="match status" value="2"/>
</dbReference>
<dbReference type="Gene3D" id="3.40.50.1820">
    <property type="entry name" value="alpha/beta hydrolase"/>
    <property type="match status" value="1"/>
</dbReference>
<dbReference type="SUPFAM" id="SSF52777">
    <property type="entry name" value="CoA-dependent acyltransferases"/>
    <property type="match status" value="4"/>
</dbReference>
<dbReference type="GO" id="GO:0003824">
    <property type="term" value="F:catalytic activity"/>
    <property type="evidence" value="ECO:0007669"/>
    <property type="project" value="InterPro"/>
</dbReference>
<dbReference type="Gene3D" id="3.30.300.30">
    <property type="match status" value="3"/>
</dbReference>
<name>A0A346GB73_9CYAN</name>
<feature type="region of interest" description="Disordered" evidence="6">
    <location>
        <begin position="2484"/>
        <end position="2503"/>
    </location>
</feature>
<dbReference type="InterPro" id="IPR006162">
    <property type="entry name" value="Ppantetheine_attach_site"/>
</dbReference>
<dbReference type="GO" id="GO:0009403">
    <property type="term" value="P:toxin biosynthetic process"/>
    <property type="evidence" value="ECO:0007669"/>
    <property type="project" value="UniProtKB-ARBA"/>
</dbReference>
<organism evidence="8">
    <name type="scientific">Symplocastrum muelleri NIVA-CYA 644</name>
    <dbReference type="NCBI Taxonomy" id="2303159"/>
    <lineage>
        <taxon>Bacteria</taxon>
        <taxon>Bacillati</taxon>
        <taxon>Cyanobacteriota</taxon>
        <taxon>Cyanophyceae</taxon>
        <taxon>Oscillatoriophycideae</taxon>
        <taxon>Oscillatoriales</taxon>
        <taxon>Microcoleaceae</taxon>
        <taxon>Symplocastrum</taxon>
    </lineage>
</organism>
<dbReference type="FunFam" id="3.40.50.12780:FF:000012">
    <property type="entry name" value="Non-ribosomal peptide synthetase"/>
    <property type="match status" value="2"/>
</dbReference>
<evidence type="ECO:0000256" key="1">
    <source>
        <dbReference type="ARBA" id="ARBA00001957"/>
    </source>
</evidence>
<dbReference type="FunFam" id="3.30.559.30:FF:000001">
    <property type="entry name" value="Non-ribosomal peptide synthetase"/>
    <property type="match status" value="2"/>
</dbReference>
<dbReference type="InterPro" id="IPR025110">
    <property type="entry name" value="AMP-bd_C"/>
</dbReference>
<dbReference type="InterPro" id="IPR029058">
    <property type="entry name" value="AB_hydrolase_fold"/>
</dbReference>
<dbReference type="CDD" id="cd17651">
    <property type="entry name" value="A_NRPS_VisG_like"/>
    <property type="match status" value="1"/>
</dbReference>
<evidence type="ECO:0000259" key="7">
    <source>
        <dbReference type="PROSITE" id="PS50075"/>
    </source>
</evidence>
<evidence type="ECO:0000256" key="2">
    <source>
        <dbReference type="ARBA" id="ARBA00006432"/>
    </source>
</evidence>
<dbReference type="FunFam" id="3.30.559.10:FF:000012">
    <property type="entry name" value="Non-ribosomal peptide synthetase"/>
    <property type="match status" value="2"/>
</dbReference>
<dbReference type="CDD" id="cd02440">
    <property type="entry name" value="AdoMet_MTases"/>
    <property type="match status" value="1"/>
</dbReference>
<dbReference type="GO" id="GO:0043041">
    <property type="term" value="P:amino acid activation for nonribosomal peptide biosynthetic process"/>
    <property type="evidence" value="ECO:0007669"/>
    <property type="project" value="TreeGrafter"/>
</dbReference>
<reference evidence="8" key="1">
    <citation type="submission" date="2018-05" db="EMBL/GenBank/DDBJ databases">
        <title>The structural diversity of cytotoxic puwainaphycin and minutissamide lipopeptides is generated by a common biosynthetic pathway employing two alternative starter modules.</title>
        <authorList>
            <person name="Mares J."/>
            <person name="Hajek J."/>
            <person name="Urajova P."/>
            <person name="Kust A."/>
            <person name="Jokela J."/>
            <person name="Saurav K."/>
            <person name="Galica T."/>
            <person name="Capkova K."/>
            <person name="Mattila A."/>
            <person name="Haapaniemi E."/>
            <person name="Permi P."/>
            <person name="Mysterud I."/>
            <person name="Skulberg O.M."/>
            <person name="Karlsen J."/>
            <person name="Fewer D.P."/>
            <person name="Sivonen K."/>
            <person name="Tonnesen H.H."/>
            <person name="Hrouzek P."/>
        </authorList>
    </citation>
    <scope>NUCLEOTIDE SEQUENCE</scope>
    <source>
        <strain evidence="8">NIVA-CYA 644</strain>
    </source>
</reference>
<gene>
    <name evidence="8" type="primary">puwA</name>
</gene>
<dbReference type="PROSITE" id="PS00012">
    <property type="entry name" value="PHOSPHOPANTETHEINE"/>
    <property type="match status" value="1"/>
</dbReference>
<dbReference type="InterPro" id="IPR045851">
    <property type="entry name" value="AMP-bd_C_sf"/>
</dbReference>
<evidence type="ECO:0000313" key="8">
    <source>
        <dbReference type="EMBL" id="AXN93627.1"/>
    </source>
</evidence>
<dbReference type="GO" id="GO:0008610">
    <property type="term" value="P:lipid biosynthetic process"/>
    <property type="evidence" value="ECO:0007669"/>
    <property type="project" value="UniProtKB-ARBA"/>
</dbReference>
<dbReference type="Gene3D" id="1.10.1200.10">
    <property type="entry name" value="ACP-like"/>
    <property type="match status" value="2"/>
</dbReference>
<dbReference type="EMBL" id="MH325201">
    <property type="protein sequence ID" value="AXN93627.1"/>
    <property type="molecule type" value="Genomic_DNA"/>
</dbReference>
<dbReference type="InterPro" id="IPR010071">
    <property type="entry name" value="AA_adenyl_dom"/>
</dbReference>
<dbReference type="Pfam" id="PF00550">
    <property type="entry name" value="PP-binding"/>
    <property type="match status" value="2"/>
</dbReference>
<dbReference type="Gene3D" id="3.30.559.10">
    <property type="entry name" value="Chloramphenicol acetyltransferase-like domain"/>
    <property type="match status" value="2"/>
</dbReference>
<sequence>MSDLFKRLDRLSPEKRELVLKKLQAQKLISTTDPEDSNQKIVSVPKDRPIPLSFAQARLWFLDQLVGASSTYNIPTALEISGNLNVTALEQTLAEIVRRHEVLRTSFYQINDTPVQAIDPKATITLPVVDLQELPDNERLAQAQHLATLEAHKPFLLDRAPLIRATLLRLSETSHVLLTTIHHIVADGWSMGILIQELSALYPAFCAGSPSPLPELPIQYADFSVWQRQWLSGKVLETKLNYWRQKLAGATPLLELPTDRLRPTVETFRGGCLPFNFNSSLTQELVTLSQQLGTTLFMTLQAAFVTLLYRYSDQEDILIGTPIANRNRTEIEPLIGFFVNTLVLRNNLKGNPTFKELLAQVRQVALEAYEHQDVPFEQIVEALQPERSLDHNPLFQVMFVLQNAPQGNLELPGLTLIPWDAGTVTAKRDLTLTLVEDEQALMGSWEYNSDLFDETTILQMADHFETLLSAIVANPEQRIAQLPLLSETERQQLLVEWNHTKTDYPANKCIHQLFEEQVLQTPDAIAVVFEDQSLTYKQLNVRANQLAYYLQNLGVKPEVLVGICVDRSLEMLVGLLGILKAGGAYLPLDSTYPSERLAYMLNDAQVPVLVTQQSLRNSLPKYDGLIVDLDKDWELISQHSHNNPNSEVNSSNLAYLIYTSGSTGKPKGTMICHQGVVNYLSWCTKAYSVATGTGAPVQSSIAFDATITSLFSPLLVGQKVVLLPEKQEIEALCTLLRSRSNFSLVKITPAHLELLNQLLSPEEIKQLVKAFVIGGEALLGKSLLDWQIHAPETKIINEYGPTETVVGCCVYEVTAQTNLSSPIPIGRPIANTQLYILDRFLQPVPIGIRGELYIGGAGVGRGYLNRPDLTQEKFIPNPFSNEPNSRLYKTGDLARYLPDGNIEFLGRIDNQVKVRGFRIELGEIESALSMHPQVRETVAIAREDTPGDKRLVAYVVPDLNSKEVSDRVEETDFYGEQVSQWQEVFNDSYSQQATDSDATLNIVGWNDSRTGLPIPKEEMREWVEYTVERILSQHPNRVLEIGCGSGMLLFRIAKHCSHYFGTDISHQALRYVEQQISNFGETLPLVQLEQRPANDFNGFNPQAFDAVILNSVIQYFPSIDYLVDVLESAVQTVATGGFIFVGDVRSLPLLEAFHADVQLHQSPALLSTAELRSRIRKSISQEPELVIDPTFFPALKEHLPEISYVQIQLKRGQYHNELTQFRYDVILHVGTEVSPTVIPQWLDWQQNELTLPEVRQLLRETQPEILAIKHIPNARLQAPIKLVNLLAEEESFATVGELRSFVQETTQEHGIDPEELWTLSNELSYVIQISGSEAGFEGCYDVIFGRYPLASVSNQIFPAFGKIIEVKPWKNYANNPLQGKLSRKLTPQLRSFLKEKLPEYMVPNGFMVLDALPLTPNGKVDRHALPAPDVELSRSVSFVPPRTAKEEAIADIFAEVLGLELVGIYDNFFELGGHSLLATQVISRLREACKIELPLRCLFETPTVAELSESIANYHQTQTKAIAPSIQPVSRDNLDVPLSYAQTRLWFLSQLEGASATYNMPVAVQMTGNLKVDALEQSLAEIMRRHEVLRTSFRLINNAPMQVIEPNVRVSLPVVNLQELGEESQSTEVQQLLDLEAKQPFDLNIAPLIRVKLLRLGQESHVLLLNTHHIVSDGWSTGIFIQELSALYQAFASGKPSELPELSIQYADFTIWQRQWLSGEVLEAQLNYWKQQLAGANALLELPTDKPRPAVQTFRGDRFSFELERDLTQQLKTLGQKSGVTLFMILLAAFSTLLYRYSGQEDILIGTPIANRNRKEIEPLIGFFVNTLVLRTRIENPLSFSQLLKQVQQVTLEAYEHQDVPFEQVVEALQPERTLSHSPLFQVMFILQNAPMGNLELPGLSFSPLSVENVTAKFDLTMSIWETEQGIVGWWEYNSDLFEADTIARMVGHFENLLSAIVADPSQEIARLQFLSETERQQLLVEWNHTKTDYPADKCIHELFEEQVQLTPNAVAVVYENSQLTYSELNARANQLAHYLQTLGVKPEILVGICVDRSLEMIVGLLGILKAGGAYVPLDPAYPSDRLSYMLDDAQVSVLLTTQKLLNSLPSDRATQIVCLDTDWKVISQQSQENPFSVLKPENLAYAIYTSGSTGIPKGVAMTNRSLCNLLLWQMHNTKVGTNAKTLQFAPISFDVSFQEIFSTWCAGGTLILVSDECRRDGLALLRLLAEKAVERLFLPFVALQQLAEVATHSEFLPALREIVTAGEQLQIAPVLANFFNRLPNCTLENQYGPSESHVVTAFTLSDTVSNWSILPPIGRPIANTQIYILDRHLQPVPIGVHGELYIGGANVARGYLNRPDLTQEKFIPNPFGSGNLYKTGDLARYLPDGNIEFLGRIDNQVKIRGFRIELGEIETVLGTHPQVKQVAVIVREDKPGDKRLVAYIVPQQESLASSELRSLIKQKLPDYMVPAAFVMLPTLPLTPSGKIDRRALPAPSSNESTATVPPRDPVELQLAQIWSEVLGVDWVGVGDNFFDLGGHSLLAVRLMTQIQQHFGKHLPLATLFQNPTIESLANLLRNSPDSLLWSSLVPIQSSGSNPPFFCVPGAGGNVIYFYDLARCLGPEQPFYGLQAQGLDGESKPLTSVEEIATDYIKAIQIVRPQGPYLLGGHSFGGLVAFEMAQQLQRQGQEVALLAIFDTIAPIRDRKPTMDVDLDDAMWLTQIADVIGRLYKQKLEVFYEDLKPLAGDEKLDYLLQRLKMVNILPADAGITQLRGFVEVYKVHSQAFSNYSPQQVHKTHISLFRAGEVSAEEAAIEGYSELLEQKDLGWDEFSAGPVEIYMVPGTHLTMMSRPDVEMLAKQLGACIRLQN</sequence>
<dbReference type="PANTHER" id="PTHR45527:SF1">
    <property type="entry name" value="FATTY ACID SYNTHASE"/>
    <property type="match status" value="1"/>
</dbReference>
<dbReference type="SUPFAM" id="SSF47336">
    <property type="entry name" value="ACP-like"/>
    <property type="match status" value="2"/>
</dbReference>
<dbReference type="NCBIfam" id="TIGR01733">
    <property type="entry name" value="AA-adenyl-dom"/>
    <property type="match status" value="2"/>
</dbReference>
<dbReference type="Pfam" id="PF08242">
    <property type="entry name" value="Methyltransf_12"/>
    <property type="match status" value="1"/>
</dbReference>
<dbReference type="InterPro" id="IPR036736">
    <property type="entry name" value="ACP-like_sf"/>
</dbReference>
<evidence type="ECO:0000256" key="6">
    <source>
        <dbReference type="SAM" id="MobiDB-lite"/>
    </source>
</evidence>
<dbReference type="NCBIfam" id="NF003417">
    <property type="entry name" value="PRK04813.1"/>
    <property type="match status" value="3"/>
</dbReference>
<dbReference type="FunFam" id="2.30.38.10:FF:000001">
    <property type="entry name" value="Non-ribosomal peptide synthetase PvdI"/>
    <property type="match status" value="2"/>
</dbReference>
<accession>A0A346GB73</accession>
<dbReference type="FunFam" id="1.10.1200.10:FF:000005">
    <property type="entry name" value="Nonribosomal peptide synthetase 1"/>
    <property type="match status" value="2"/>
</dbReference>
<dbReference type="InterPro" id="IPR001242">
    <property type="entry name" value="Condensation_dom"/>
</dbReference>
<dbReference type="GO" id="GO:0005829">
    <property type="term" value="C:cytosol"/>
    <property type="evidence" value="ECO:0007669"/>
    <property type="project" value="TreeGrafter"/>
</dbReference>
<dbReference type="InterPro" id="IPR009081">
    <property type="entry name" value="PP-bd_ACP"/>
</dbReference>
<evidence type="ECO:0000256" key="3">
    <source>
        <dbReference type="ARBA" id="ARBA00022450"/>
    </source>
</evidence>
<dbReference type="FunFam" id="3.30.300.30:FF:000010">
    <property type="entry name" value="Enterobactin synthetase component F"/>
    <property type="match status" value="1"/>
</dbReference>
<dbReference type="SUPFAM" id="SSF53474">
    <property type="entry name" value="alpha/beta-Hydrolases"/>
    <property type="match status" value="1"/>
</dbReference>
<proteinExistence type="inferred from homology"/>
<comment type="similarity">
    <text evidence="2">Belongs to the ATP-dependent AMP-binding enzyme family.</text>
</comment>
<dbReference type="Pfam" id="PF00975">
    <property type="entry name" value="Thioesterase"/>
    <property type="match status" value="1"/>
</dbReference>
<dbReference type="InterPro" id="IPR020802">
    <property type="entry name" value="TesA-like"/>
</dbReference>
<dbReference type="GO" id="GO:0031177">
    <property type="term" value="F:phosphopantetheine binding"/>
    <property type="evidence" value="ECO:0007669"/>
    <property type="project" value="InterPro"/>
</dbReference>
<dbReference type="PANTHER" id="PTHR45527">
    <property type="entry name" value="NONRIBOSOMAL PEPTIDE SYNTHETASE"/>
    <property type="match status" value="1"/>
</dbReference>
<dbReference type="Pfam" id="PF00668">
    <property type="entry name" value="Condensation"/>
    <property type="match status" value="2"/>
</dbReference>
<comment type="cofactor">
    <cofactor evidence="1">
        <name>pantetheine 4'-phosphate</name>
        <dbReference type="ChEBI" id="CHEBI:47942"/>
    </cofactor>
</comment>
<dbReference type="Gene3D" id="3.30.559.30">
    <property type="entry name" value="Nonribosomal peptide synthetase, condensation domain"/>
    <property type="match status" value="2"/>
</dbReference>
<dbReference type="InterPro" id="IPR001031">
    <property type="entry name" value="Thioesterase"/>
</dbReference>
<feature type="domain" description="Carrier" evidence="7">
    <location>
        <begin position="1440"/>
        <end position="1515"/>
    </location>
</feature>
<dbReference type="InterPro" id="IPR023213">
    <property type="entry name" value="CAT-like_dom_sf"/>
</dbReference>
<protein>
    <submittedName>
        <fullName evidence="8">PuwA</fullName>
    </submittedName>
</protein>
<dbReference type="PROSITE" id="PS00455">
    <property type="entry name" value="AMP_BINDING"/>
    <property type="match status" value="1"/>
</dbReference>
<dbReference type="FunFam" id="3.40.50.980:FF:000001">
    <property type="entry name" value="Non-ribosomal peptide synthetase"/>
    <property type="match status" value="2"/>
</dbReference>
<dbReference type="PROSITE" id="PS50075">
    <property type="entry name" value="CARRIER"/>
    <property type="match status" value="2"/>
</dbReference>
<dbReference type="Pfam" id="PF00501">
    <property type="entry name" value="AMP-binding"/>
    <property type="match status" value="2"/>
</dbReference>
<dbReference type="SMART" id="SM00823">
    <property type="entry name" value="PKS_PP"/>
    <property type="match status" value="2"/>
</dbReference>
<keyword evidence="5" id="KW-0677">Repeat</keyword>
<dbReference type="InterPro" id="IPR000873">
    <property type="entry name" value="AMP-dep_synth/lig_dom"/>
</dbReference>
<dbReference type="SMART" id="SM00824">
    <property type="entry name" value="PKS_TE"/>
    <property type="match status" value="1"/>
</dbReference>
<dbReference type="InterPro" id="IPR029063">
    <property type="entry name" value="SAM-dependent_MTases_sf"/>
</dbReference>
<dbReference type="Pfam" id="PF13193">
    <property type="entry name" value="AMP-binding_C"/>
    <property type="match status" value="2"/>
</dbReference>
<feature type="domain" description="Carrier" evidence="7">
    <location>
        <begin position="2502"/>
        <end position="2577"/>
    </location>
</feature>
<keyword evidence="4" id="KW-0597">Phosphoprotein</keyword>
<keyword evidence="3" id="KW-0596">Phosphopantetheine</keyword>
<dbReference type="InterPro" id="IPR020806">
    <property type="entry name" value="PKS_PP-bd"/>
</dbReference>
<dbReference type="CDD" id="cd19531">
    <property type="entry name" value="LCL_NRPS-like"/>
    <property type="match status" value="2"/>
</dbReference>
<dbReference type="Gene3D" id="3.40.50.980">
    <property type="match status" value="4"/>
</dbReference>
<dbReference type="Gene3D" id="2.30.38.10">
    <property type="entry name" value="Luciferase, Domain 3"/>
    <property type="match status" value="2"/>
</dbReference>
<evidence type="ECO:0000256" key="5">
    <source>
        <dbReference type="ARBA" id="ARBA00022737"/>
    </source>
</evidence>
<dbReference type="Gene3D" id="3.40.50.150">
    <property type="entry name" value="Vaccinia Virus protein VP39"/>
    <property type="match status" value="1"/>
</dbReference>
<evidence type="ECO:0000256" key="4">
    <source>
        <dbReference type="ARBA" id="ARBA00022553"/>
    </source>
</evidence>
<dbReference type="InterPro" id="IPR013217">
    <property type="entry name" value="Methyltransf_12"/>
</dbReference>